<dbReference type="InterPro" id="IPR044492">
    <property type="entry name" value="P_typ_ATPase_HD_dom"/>
</dbReference>
<dbReference type="InterPro" id="IPR023214">
    <property type="entry name" value="HAD_sf"/>
</dbReference>
<dbReference type="Gene3D" id="1.20.1110.10">
    <property type="entry name" value="Calcium-transporting ATPase, transmembrane domain"/>
    <property type="match status" value="1"/>
</dbReference>
<dbReference type="GO" id="GO:0006874">
    <property type="term" value="P:intracellular calcium ion homeostasis"/>
    <property type="evidence" value="ECO:0007669"/>
    <property type="project" value="TreeGrafter"/>
</dbReference>
<evidence type="ECO:0000256" key="1">
    <source>
        <dbReference type="ARBA" id="ARBA00004141"/>
    </source>
</evidence>
<evidence type="ECO:0000256" key="12">
    <source>
        <dbReference type="RuleBase" id="RU362082"/>
    </source>
</evidence>
<evidence type="ECO:0000256" key="6">
    <source>
        <dbReference type="ARBA" id="ARBA00022840"/>
    </source>
</evidence>
<dbReference type="PANTHER" id="PTHR45630:SF19">
    <property type="entry name" value="CATION-TRANSPORTING ATPASE"/>
    <property type="match status" value="1"/>
</dbReference>
<feature type="transmembrane region" description="Helical" evidence="12">
    <location>
        <begin position="997"/>
        <end position="1019"/>
    </location>
</feature>
<dbReference type="GeneTree" id="ENSGT00940000159448"/>
<reference evidence="15" key="1">
    <citation type="submission" date="2025-08" db="UniProtKB">
        <authorList>
            <consortium name="Ensembl"/>
        </authorList>
    </citation>
    <scope>IDENTIFICATION</scope>
</reference>
<name>A0A8C5Q6L1_9ANUR</name>
<dbReference type="GO" id="GO:0031902">
    <property type="term" value="C:late endosome membrane"/>
    <property type="evidence" value="ECO:0007669"/>
    <property type="project" value="TreeGrafter"/>
</dbReference>
<dbReference type="NCBIfam" id="TIGR01657">
    <property type="entry name" value="P-ATPase-V"/>
    <property type="match status" value="1"/>
</dbReference>
<evidence type="ECO:0000256" key="9">
    <source>
        <dbReference type="ARBA" id="ARBA00022989"/>
    </source>
</evidence>
<dbReference type="InterPro" id="IPR018303">
    <property type="entry name" value="ATPase_P-typ_P_site"/>
</dbReference>
<dbReference type="Pfam" id="PF13246">
    <property type="entry name" value="Cation_ATPase"/>
    <property type="match status" value="1"/>
</dbReference>
<dbReference type="InterPro" id="IPR008250">
    <property type="entry name" value="ATPase_P-typ_transduc_dom_A_sf"/>
</dbReference>
<reference evidence="15" key="2">
    <citation type="submission" date="2025-09" db="UniProtKB">
        <authorList>
            <consortium name="Ensembl"/>
        </authorList>
    </citation>
    <scope>IDENTIFICATION</scope>
</reference>
<dbReference type="GO" id="GO:0016887">
    <property type="term" value="F:ATP hydrolysis activity"/>
    <property type="evidence" value="ECO:0007669"/>
    <property type="project" value="InterPro"/>
</dbReference>
<keyword evidence="16" id="KW-1185">Reference proteome</keyword>
<dbReference type="SUPFAM" id="SSF81660">
    <property type="entry name" value="Metal cation-transporting ATPase, ATP-binding domain N"/>
    <property type="match status" value="1"/>
</dbReference>
<keyword evidence="3 12" id="KW-0812">Transmembrane</keyword>
<dbReference type="SUPFAM" id="SSF81665">
    <property type="entry name" value="Calcium ATPase, transmembrane domain M"/>
    <property type="match status" value="1"/>
</dbReference>
<feature type="transmembrane region" description="Helical" evidence="12">
    <location>
        <begin position="34"/>
        <end position="53"/>
    </location>
</feature>
<accession>A0A8C5Q6L1</accession>
<keyword evidence="5 12" id="KW-0547">Nucleotide-binding</keyword>
<dbReference type="PROSITE" id="PS00154">
    <property type="entry name" value="ATPASE_E1_E2"/>
    <property type="match status" value="1"/>
</dbReference>
<feature type="transmembrane region" description="Helical" evidence="12">
    <location>
        <begin position="292"/>
        <end position="311"/>
    </location>
</feature>
<evidence type="ECO:0000256" key="13">
    <source>
        <dbReference type="SAM" id="MobiDB-lite"/>
    </source>
</evidence>
<comment type="catalytic activity">
    <reaction evidence="11 12">
        <text>ATP + H2O = ADP + phosphate + H(+)</text>
        <dbReference type="Rhea" id="RHEA:13065"/>
        <dbReference type="ChEBI" id="CHEBI:15377"/>
        <dbReference type="ChEBI" id="CHEBI:15378"/>
        <dbReference type="ChEBI" id="CHEBI:30616"/>
        <dbReference type="ChEBI" id="CHEBI:43474"/>
        <dbReference type="ChEBI" id="CHEBI:456216"/>
    </reaction>
</comment>
<dbReference type="Gene3D" id="2.70.150.10">
    <property type="entry name" value="Calcium-transporting ATPase, cytoplasmic transduction domain A"/>
    <property type="match status" value="1"/>
</dbReference>
<feature type="transmembrane region" description="Helical" evidence="12">
    <location>
        <begin position="465"/>
        <end position="485"/>
    </location>
</feature>
<dbReference type="InterPro" id="IPR047819">
    <property type="entry name" value="P5A-ATPase_N"/>
</dbReference>
<dbReference type="InterPro" id="IPR036412">
    <property type="entry name" value="HAD-like_sf"/>
</dbReference>
<dbReference type="Proteomes" id="UP000694569">
    <property type="component" value="Unplaced"/>
</dbReference>
<feature type="transmembrane region" description="Helical" evidence="12">
    <location>
        <begin position="1039"/>
        <end position="1061"/>
    </location>
</feature>
<dbReference type="Gene3D" id="3.40.50.1000">
    <property type="entry name" value="HAD superfamily/HAD-like"/>
    <property type="match status" value="1"/>
</dbReference>
<evidence type="ECO:0000256" key="10">
    <source>
        <dbReference type="ARBA" id="ARBA00023136"/>
    </source>
</evidence>
<keyword evidence="6 12" id="KW-0067">ATP-binding</keyword>
<dbReference type="GO" id="GO:0015203">
    <property type="term" value="F:polyamine transmembrane transporter activity"/>
    <property type="evidence" value="ECO:0007669"/>
    <property type="project" value="TreeGrafter"/>
</dbReference>
<comment type="subcellular location">
    <subcellularLocation>
        <location evidence="1 12">Membrane</location>
        <topology evidence="1 12">Multi-pass membrane protein</topology>
    </subcellularLocation>
</comment>
<dbReference type="FunFam" id="2.70.150.10:FF:000060">
    <property type="entry name" value="Cation-transporting ATPase"/>
    <property type="match status" value="1"/>
</dbReference>
<dbReference type="InterPro" id="IPR047821">
    <property type="entry name" value="P5B-type_ATPase"/>
</dbReference>
<dbReference type="PRINTS" id="PR00119">
    <property type="entry name" value="CATATPASE"/>
</dbReference>
<dbReference type="GO" id="GO:0046872">
    <property type="term" value="F:metal ion binding"/>
    <property type="evidence" value="ECO:0007669"/>
    <property type="project" value="UniProtKB-UniRule"/>
</dbReference>
<feature type="transmembrane region" description="Helical" evidence="12">
    <location>
        <begin position="964"/>
        <end position="991"/>
    </location>
</feature>
<dbReference type="CDD" id="cd07542">
    <property type="entry name" value="P-type_ATPase_cation"/>
    <property type="match status" value="1"/>
</dbReference>
<dbReference type="OrthoDB" id="48943at2759"/>
<dbReference type="FunFam" id="1.20.1110.10:FF:000023">
    <property type="entry name" value="Cation-transporting ATPase"/>
    <property type="match status" value="1"/>
</dbReference>
<feature type="compositionally biased region" description="Low complexity" evidence="13">
    <location>
        <begin position="170"/>
        <end position="182"/>
    </location>
</feature>
<evidence type="ECO:0000256" key="5">
    <source>
        <dbReference type="ARBA" id="ARBA00022741"/>
    </source>
</evidence>
<proteinExistence type="inferred from homology"/>
<keyword evidence="10 12" id="KW-0472">Membrane</keyword>
<feature type="transmembrane region" description="Helical" evidence="12">
    <location>
        <begin position="1164"/>
        <end position="1185"/>
    </location>
</feature>
<dbReference type="InterPro" id="IPR006544">
    <property type="entry name" value="P-type_TPase_V"/>
</dbReference>
<dbReference type="SFLD" id="SFLDS00003">
    <property type="entry name" value="Haloacid_Dehalogenase"/>
    <property type="match status" value="1"/>
</dbReference>
<dbReference type="InterPro" id="IPR001757">
    <property type="entry name" value="P_typ_ATPase"/>
</dbReference>
<evidence type="ECO:0000313" key="16">
    <source>
        <dbReference type="Proteomes" id="UP000694569"/>
    </source>
</evidence>
<organism evidence="15 16">
    <name type="scientific">Leptobrachium leishanense</name>
    <name type="common">Leishan spiny toad</name>
    <dbReference type="NCBI Taxonomy" id="445787"/>
    <lineage>
        <taxon>Eukaryota</taxon>
        <taxon>Metazoa</taxon>
        <taxon>Chordata</taxon>
        <taxon>Craniata</taxon>
        <taxon>Vertebrata</taxon>
        <taxon>Euteleostomi</taxon>
        <taxon>Amphibia</taxon>
        <taxon>Batrachia</taxon>
        <taxon>Anura</taxon>
        <taxon>Pelobatoidea</taxon>
        <taxon>Megophryidae</taxon>
        <taxon>Leptobrachium</taxon>
    </lineage>
</organism>
<evidence type="ECO:0000256" key="8">
    <source>
        <dbReference type="ARBA" id="ARBA00022967"/>
    </source>
</evidence>
<dbReference type="EC" id="7.2.2.-" evidence="12"/>
<dbReference type="InterPro" id="IPR004014">
    <property type="entry name" value="ATPase_P-typ_cation-transptr_N"/>
</dbReference>
<evidence type="ECO:0000256" key="2">
    <source>
        <dbReference type="ARBA" id="ARBA00006000"/>
    </source>
</evidence>
<evidence type="ECO:0000313" key="15">
    <source>
        <dbReference type="Ensembl" id="ENSLLEP00000032996.1"/>
    </source>
</evidence>
<keyword evidence="8 12" id="KW-1278">Translocase</keyword>
<keyword evidence="9 12" id="KW-1133">Transmembrane helix</keyword>
<feature type="domain" description="Cation-transporting P-type ATPase N-terminal" evidence="14">
    <location>
        <begin position="216"/>
        <end position="289"/>
    </location>
</feature>
<feature type="transmembrane region" description="Helical" evidence="12">
    <location>
        <begin position="1124"/>
        <end position="1144"/>
    </location>
</feature>
<keyword evidence="7 12" id="KW-0460">Magnesium</keyword>
<dbReference type="NCBIfam" id="TIGR01494">
    <property type="entry name" value="ATPase_P-type"/>
    <property type="match status" value="1"/>
</dbReference>
<evidence type="ECO:0000259" key="14">
    <source>
        <dbReference type="SMART" id="SM00831"/>
    </source>
</evidence>
<dbReference type="AlphaFoldDB" id="A0A8C5Q6L1"/>
<dbReference type="FunFam" id="3.40.50.1000:FF:000075">
    <property type="entry name" value="Cation-transporting ATPase"/>
    <property type="match status" value="1"/>
</dbReference>
<sequence length="1250" mass="140441">MRENIQNGYAGLLNEGEENEMDIFGYKTIQYRKALSIIACIFSLGLLWLVFYWKPEWEVWTCCEPCVLQEANVVLLRTTDEFKQYCRKFVKWTDLSDLGMSIGTSDQPIPGDRHSIINKAIVRSTMKRAACRGLPRIPLRSMRLPDDRVATVRASRPGACGRDRQHREGATAPAATADPPTTRIQGATTDHHTKVKCIWVQKIKYVWLNEDKKFMKIGSLEDEYSCCELQSRFGCGLSQKEQELRRLVCGPNAILVEVAPIWKLLFKEILNPFYFFQIASLALWFSEGYIEYSIIIVIITLLSIIVTVYDLRKQSVQLKKLVESNNSSLVTVSMNDGVHEETESRHLVPGDVIVLTGRRFFLPCDCILLKGSCIVNEGMLTGESIPVTKSPLDNILNSIPWKIHSGEDFKRHVLFCGTEVIKTSSFGSAPVIAVVKQTGFNTAKGDLVRSIMYPKPMNFKLYQDATRFLMCLVGVAMIGFIYSVVLFSVKGASARDVIVMSLLAVTVAIPPVLPAAVAVAIMYAQKRLKKKKIFCISPQRINVCGRINLVCFDKTGTLTEDGLDLWGVVPSVENSFQNVHLFTSGNNLPWSPLLVAMASCHTLIVLDEKIQGDPLDLKMFEGTNWVLDNSCQVTEQVDISNTEHLLIKPGPVCDSVPVKGIVVLQQFPFSSSLQRMSVVAQLLGDEEHFAFMKGAPEMVSQFCLPETVPHNFARHLQTYTLQGFRVIGLAYKTLQSCNNEDQDGYTREQVESGLTFLGLLIMENRLKPESAPALCELNNALIRTVMITGDNLQTAVTVARNSGMVKENGRVVIIEADEADDKSPASISWTTMETQGKHIHEVIEIDIKNFEQAQETTTYHFAMTGKTYAVLVQYFYHLLPKILLNGTVFARMSPGQKSNLIEEFQKMDYYVAMCGDGANDCGALKVAHAGISLSEQEASVASPFTSKIPNIQCIPHLIKEGRAALVATFGVFKYVTLYSMIQFICLLLLYWEMKLVGLYLYLFQDVGITSLVALTMTLAEACPKLAPYRPPAQLISPPLLLSVIFNVLLNLAMQVCSFVLLQKQPWYSRTNLSACASTTLNITTADEAVNFETTTLWPITTISCIIMAFVFSKGKPFRKPIYTNYLFFLLLPIQLAVSIFLLFADIDSIYKALQLVCTPTIWRIALLIMLVIFFIVSFTVEEAFIENRRLWMFLKRLFKYESRSQYRVLYRTLKDDSNWPPVNTTQYADSNVPGIDGSTFYNDCYINDEL</sequence>
<feature type="transmembrane region" description="Helical" evidence="12">
    <location>
        <begin position="497"/>
        <end position="524"/>
    </location>
</feature>
<dbReference type="GO" id="GO:0019829">
    <property type="term" value="F:ATPase-coupled monoatomic cation transmembrane transporter activity"/>
    <property type="evidence" value="ECO:0007669"/>
    <property type="project" value="UniProtKB-UniRule"/>
</dbReference>
<dbReference type="SUPFAM" id="SSF56784">
    <property type="entry name" value="HAD-like"/>
    <property type="match status" value="1"/>
</dbReference>
<dbReference type="Ensembl" id="ENSLLET00000034263.1">
    <property type="protein sequence ID" value="ENSLLEP00000032996.1"/>
    <property type="gene ID" value="ENSLLEG00000020900.1"/>
</dbReference>
<feature type="region of interest" description="Disordered" evidence="13">
    <location>
        <begin position="155"/>
        <end position="186"/>
    </location>
</feature>
<dbReference type="GO" id="GO:0005524">
    <property type="term" value="F:ATP binding"/>
    <property type="evidence" value="ECO:0007669"/>
    <property type="project" value="UniProtKB-UniRule"/>
</dbReference>
<dbReference type="Gene3D" id="3.40.1110.10">
    <property type="entry name" value="Calcium-transporting ATPase, cytoplasmic domain N"/>
    <property type="match status" value="1"/>
</dbReference>
<evidence type="ECO:0000256" key="7">
    <source>
        <dbReference type="ARBA" id="ARBA00022842"/>
    </source>
</evidence>
<dbReference type="PANTHER" id="PTHR45630">
    <property type="entry name" value="CATION-TRANSPORTING ATPASE-RELATED"/>
    <property type="match status" value="1"/>
</dbReference>
<dbReference type="Pfam" id="PF00122">
    <property type="entry name" value="E1-E2_ATPase"/>
    <property type="match status" value="1"/>
</dbReference>
<evidence type="ECO:0000256" key="4">
    <source>
        <dbReference type="ARBA" id="ARBA00022723"/>
    </source>
</evidence>
<dbReference type="GO" id="GO:0015662">
    <property type="term" value="F:P-type ion transporter activity"/>
    <property type="evidence" value="ECO:0007669"/>
    <property type="project" value="InterPro"/>
</dbReference>
<dbReference type="InterPro" id="IPR023298">
    <property type="entry name" value="ATPase_P-typ_TM_dom_sf"/>
</dbReference>
<dbReference type="Pfam" id="PF00690">
    <property type="entry name" value="Cation_ATPase_N"/>
    <property type="match status" value="1"/>
</dbReference>
<dbReference type="SMART" id="SM00831">
    <property type="entry name" value="Cation_ATPase_N"/>
    <property type="match status" value="1"/>
</dbReference>
<keyword evidence="4 12" id="KW-0479">Metal-binding</keyword>
<evidence type="ECO:0000256" key="11">
    <source>
        <dbReference type="ARBA" id="ARBA00049360"/>
    </source>
</evidence>
<dbReference type="InterPro" id="IPR023299">
    <property type="entry name" value="ATPase_P-typ_cyto_dom_N"/>
</dbReference>
<dbReference type="SFLD" id="SFLDG00002">
    <property type="entry name" value="C1.7:_P-type_atpase_like"/>
    <property type="match status" value="1"/>
</dbReference>
<dbReference type="Pfam" id="PF12409">
    <property type="entry name" value="P5-ATPase"/>
    <property type="match status" value="1"/>
</dbReference>
<dbReference type="SUPFAM" id="SSF81653">
    <property type="entry name" value="Calcium ATPase, transduction domain A"/>
    <property type="match status" value="1"/>
</dbReference>
<protein>
    <recommendedName>
        <fullName evidence="12">Cation-transporting ATPase</fullName>
        <ecNumber evidence="12">7.2.2.-</ecNumber>
    </recommendedName>
</protein>
<feature type="transmembrane region" description="Helical" evidence="12">
    <location>
        <begin position="1095"/>
        <end position="1112"/>
    </location>
</feature>
<comment type="similarity">
    <text evidence="2 12">Belongs to the cation transport ATPase (P-type) (TC 3.A.3) family. Type V subfamily.</text>
</comment>
<dbReference type="SFLD" id="SFLDF00027">
    <property type="entry name" value="p-type_atpase"/>
    <property type="match status" value="1"/>
</dbReference>
<dbReference type="InterPro" id="IPR059000">
    <property type="entry name" value="ATPase_P-type_domA"/>
</dbReference>
<evidence type="ECO:0000256" key="3">
    <source>
        <dbReference type="ARBA" id="ARBA00022692"/>
    </source>
</evidence>